<organism evidence="1 2">
    <name type="scientific">Paraburkholderia polaris</name>
    <dbReference type="NCBI Taxonomy" id="2728848"/>
    <lineage>
        <taxon>Bacteria</taxon>
        <taxon>Pseudomonadati</taxon>
        <taxon>Pseudomonadota</taxon>
        <taxon>Betaproteobacteria</taxon>
        <taxon>Burkholderiales</taxon>
        <taxon>Burkholderiaceae</taxon>
        <taxon>Paraburkholderia</taxon>
    </lineage>
</organism>
<dbReference type="AlphaFoldDB" id="A0A848IR00"/>
<comment type="caution">
    <text evidence="1">The sequence shown here is derived from an EMBL/GenBank/DDBJ whole genome shotgun (WGS) entry which is preliminary data.</text>
</comment>
<sequence>MRKFIKVLFVYDESVIPPRCRKPRNELKRDGEIVVEIPDLTEQEAPIALKATGRRLGTGEPWSVDYRWFRDELWVSVNTDPGGAPHGRSCGGTSDGKDWDWRDIPEVIDLRRERHNENWAMSYYGLFLTKTRVETEADIQAWAKRHVIIEGKAHRSTFERCYEISTFGMAGNHGGTAVFSTAAGRDRRKFSLLERDRALAEGTRVAEARGDTKSLPMTVNGEVDWEVLMPQVLTTPTGGHAYRVHLYAVVRVPVEVASATSQVDAIAQAEQKVNLHSDFRQHNAEYAEEIVGALVDEADDSEHLKTRLYDPGLTGQDDWVPARSISFPRRADLTREIAVTEPGRETVFPGDLVGYAALAATQELGASWSCALREGYNGNLLADVDATIEILKQFKERAKAILPTHTTQGA</sequence>
<evidence type="ECO:0000313" key="2">
    <source>
        <dbReference type="Proteomes" id="UP000544134"/>
    </source>
</evidence>
<gene>
    <name evidence="1" type="ORF">HHL24_27020</name>
</gene>
<protein>
    <submittedName>
        <fullName evidence="1">Uncharacterized protein</fullName>
    </submittedName>
</protein>
<name>A0A848IR00_9BURK</name>
<accession>A0A848IR00</accession>
<dbReference type="Proteomes" id="UP000544134">
    <property type="component" value="Unassembled WGS sequence"/>
</dbReference>
<reference evidence="1 2" key="1">
    <citation type="submission" date="2020-04" db="EMBL/GenBank/DDBJ databases">
        <title>Paraburkholderia sp. RP-4-7 isolated from soil.</title>
        <authorList>
            <person name="Dahal R.H."/>
        </authorList>
    </citation>
    <scope>NUCLEOTIDE SEQUENCE [LARGE SCALE GENOMIC DNA]</scope>
    <source>
        <strain evidence="1 2">RP-4-7</strain>
    </source>
</reference>
<proteinExistence type="predicted"/>
<evidence type="ECO:0000313" key="1">
    <source>
        <dbReference type="EMBL" id="NMM01577.1"/>
    </source>
</evidence>
<keyword evidence="2" id="KW-1185">Reference proteome</keyword>
<dbReference type="EMBL" id="JABBGJ010000031">
    <property type="protein sequence ID" value="NMM01577.1"/>
    <property type="molecule type" value="Genomic_DNA"/>
</dbReference>
<dbReference type="RefSeq" id="WP_169488403.1">
    <property type="nucleotide sequence ID" value="NZ_JABBGJ010000031.1"/>
</dbReference>